<dbReference type="Proteomes" id="UP000243499">
    <property type="component" value="Chromosome 7"/>
</dbReference>
<protein>
    <submittedName>
        <fullName evidence="2">Uncharacterized protein</fullName>
    </submittedName>
</protein>
<accession>A0A2T8IDE4</accession>
<evidence type="ECO:0000256" key="1">
    <source>
        <dbReference type="SAM" id="MobiDB-lite"/>
    </source>
</evidence>
<dbReference type="EMBL" id="CM008052">
    <property type="protein sequence ID" value="PVH35667.1"/>
    <property type="molecule type" value="Genomic_DNA"/>
</dbReference>
<feature type="compositionally biased region" description="Basic and acidic residues" evidence="1">
    <location>
        <begin position="101"/>
        <end position="114"/>
    </location>
</feature>
<proteinExistence type="predicted"/>
<gene>
    <name evidence="2" type="ORF">PAHAL_7G238800</name>
</gene>
<evidence type="ECO:0000313" key="2">
    <source>
        <dbReference type="EMBL" id="PVH35667.1"/>
    </source>
</evidence>
<name>A0A2T8IDE4_9POAL</name>
<dbReference type="AlphaFoldDB" id="A0A2T8IDE4"/>
<sequence>MPSKSLTYLTKGDICCIEVFFVERASYDLENAIDKLDLDVDNSIMKVQEKDNDVPPISAYCSTNTLTGEISFRVPRVVKSPKKKRSTTSLEKRKGKKKRSTNKDKGADPKQTMDLDARIVEANSIPNDMYGQPSTTTIPSIQGCYANVIMPGFNMHMNSSIMDAHGIGGGYTSLLFGVDKDAASAIRQLYFDRVLDNENI</sequence>
<feature type="region of interest" description="Disordered" evidence="1">
    <location>
        <begin position="77"/>
        <end position="114"/>
    </location>
</feature>
<reference evidence="2" key="1">
    <citation type="submission" date="2018-04" db="EMBL/GenBank/DDBJ databases">
        <title>WGS assembly of Panicum hallii.</title>
        <authorList>
            <person name="Lovell J."/>
            <person name="Jenkins J."/>
            <person name="Lowry D."/>
            <person name="Mamidi S."/>
            <person name="Sreedasyam A."/>
            <person name="Weng X."/>
            <person name="Barry K."/>
            <person name="Bonette J."/>
            <person name="Campitelli B."/>
            <person name="Daum C."/>
            <person name="Gordon S."/>
            <person name="Gould B."/>
            <person name="Lipzen A."/>
            <person name="Macqueen A."/>
            <person name="Palacio-Mejia J."/>
            <person name="Plott C."/>
            <person name="Shakirov E."/>
            <person name="Shu S."/>
            <person name="Yoshinaga Y."/>
            <person name="Zane M."/>
            <person name="Rokhsar D."/>
            <person name="Grimwood J."/>
            <person name="Schmutz J."/>
            <person name="Juenger T."/>
        </authorList>
    </citation>
    <scope>NUCLEOTIDE SEQUENCE [LARGE SCALE GENOMIC DNA]</scope>
    <source>
        <strain evidence="2">FIL2</strain>
    </source>
</reference>
<dbReference type="Gramene" id="PVH35667">
    <property type="protein sequence ID" value="PVH35667"/>
    <property type="gene ID" value="PAHAL_7G238800"/>
</dbReference>
<organism evidence="2">
    <name type="scientific">Panicum hallii</name>
    <dbReference type="NCBI Taxonomy" id="206008"/>
    <lineage>
        <taxon>Eukaryota</taxon>
        <taxon>Viridiplantae</taxon>
        <taxon>Streptophyta</taxon>
        <taxon>Embryophyta</taxon>
        <taxon>Tracheophyta</taxon>
        <taxon>Spermatophyta</taxon>
        <taxon>Magnoliopsida</taxon>
        <taxon>Liliopsida</taxon>
        <taxon>Poales</taxon>
        <taxon>Poaceae</taxon>
        <taxon>PACMAD clade</taxon>
        <taxon>Panicoideae</taxon>
        <taxon>Panicodae</taxon>
        <taxon>Paniceae</taxon>
        <taxon>Panicinae</taxon>
        <taxon>Panicum</taxon>
        <taxon>Panicum sect. Panicum</taxon>
    </lineage>
</organism>